<proteinExistence type="predicted"/>
<feature type="compositionally biased region" description="Low complexity" evidence="1">
    <location>
        <begin position="133"/>
        <end position="145"/>
    </location>
</feature>
<name>A0A0R1H3U7_9LACO</name>
<feature type="compositionally biased region" description="Basic and acidic residues" evidence="1">
    <location>
        <begin position="147"/>
        <end position="157"/>
    </location>
</feature>
<dbReference type="Proteomes" id="UP000051461">
    <property type="component" value="Unassembled WGS sequence"/>
</dbReference>
<comment type="caution">
    <text evidence="2">The sequence shown here is derived from an EMBL/GenBank/DDBJ whole genome shotgun (WGS) entry which is preliminary data.</text>
</comment>
<evidence type="ECO:0000313" key="3">
    <source>
        <dbReference type="Proteomes" id="UP000051461"/>
    </source>
</evidence>
<keyword evidence="3" id="KW-1185">Reference proteome</keyword>
<dbReference type="Gene3D" id="2.30.30.40">
    <property type="entry name" value="SH3 Domains"/>
    <property type="match status" value="5"/>
</dbReference>
<dbReference type="AlphaFoldDB" id="A0A0R1H3U7"/>
<reference evidence="2 3" key="1">
    <citation type="journal article" date="2015" name="Genome Announc.">
        <title>Expanding the biotechnology potential of lactobacilli through comparative genomics of 213 strains and associated genera.</title>
        <authorList>
            <person name="Sun Z."/>
            <person name="Harris H.M."/>
            <person name="McCann A."/>
            <person name="Guo C."/>
            <person name="Argimon S."/>
            <person name="Zhang W."/>
            <person name="Yang X."/>
            <person name="Jeffery I.B."/>
            <person name="Cooney J.C."/>
            <person name="Kagawa T.F."/>
            <person name="Liu W."/>
            <person name="Song Y."/>
            <person name="Salvetti E."/>
            <person name="Wrobel A."/>
            <person name="Rasinkangas P."/>
            <person name="Parkhill J."/>
            <person name="Rea M.C."/>
            <person name="O'Sullivan O."/>
            <person name="Ritari J."/>
            <person name="Douillard F.P."/>
            <person name="Paul Ross R."/>
            <person name="Yang R."/>
            <person name="Briner A.E."/>
            <person name="Felis G.E."/>
            <person name="de Vos W.M."/>
            <person name="Barrangou R."/>
            <person name="Klaenhammer T.R."/>
            <person name="Caufield P.W."/>
            <person name="Cui Y."/>
            <person name="Zhang H."/>
            <person name="O'Toole P.W."/>
        </authorList>
    </citation>
    <scope>NUCLEOTIDE SEQUENCE [LARGE SCALE GENOMIC DNA]</scope>
    <source>
        <strain evidence="2 3">DSM 20003</strain>
    </source>
</reference>
<gene>
    <name evidence="2" type="ORF">FC07_GL002483</name>
</gene>
<sequence length="571" mass="60495">MAICAGHVKADSVTTTADPATMLVATQPATDSTVPTVSATTDQNLTTPTDSENQSSDSKNESDAYIGADSAAVASDAAQSLVVPETDTATQTTKPDTAGDHTTTEQATVRAVNETSSPDLAEATAEAQTPAISDASTATQTTTSDTADDHTIVDQETVRAVNETSSSNLADATTDVSAATVTDSGSQPLASETSDAEQADDQDIIPETGTWTFYAPFYARAAAEASAEVVTTYEAGDVIDYTGTVVAGGDIWLKNQSAAGIDQYTAVLTESGGGIGTSIIPLSGNWTFHATYYGYAAADTTSEKLATYQDGDEIHYTGTKVGENKIWIEYKPTSGATQYIAVLTDAGKSIATSILPMTGSWTFYAPFYGYASASITADRLDTYHANQIIQYTGLTVAENKIWLEYQPANSAMQYIAVLTEGGAEIATSLLPLSGDWSFDDTFYSYSETATTSDVLATYQAGDKIHFTGVKVANQLIWLEYQPTTGSTEYIAVLKNTGETVPTSIIPMFGQWTFDMPCKAYSALDLAATVIKEYQIGESIDYTSIVKESNYIWLVAVVDGVTQYLPILTNDA</sequence>
<feature type="compositionally biased region" description="Low complexity" evidence="1">
    <location>
        <begin position="86"/>
        <end position="96"/>
    </location>
</feature>
<feature type="compositionally biased region" description="Low complexity" evidence="1">
    <location>
        <begin position="170"/>
        <end position="184"/>
    </location>
</feature>
<dbReference type="PATRIC" id="fig|1423726.3.peg.2578"/>
<dbReference type="STRING" id="1423726.FC07_GL002483"/>
<feature type="compositionally biased region" description="Polar residues" evidence="1">
    <location>
        <begin position="27"/>
        <end position="57"/>
    </location>
</feature>
<accession>A0A0R1H3U7</accession>
<protein>
    <submittedName>
        <fullName evidence="2">Uncharacterized protein</fullName>
    </submittedName>
</protein>
<evidence type="ECO:0000256" key="1">
    <source>
        <dbReference type="SAM" id="MobiDB-lite"/>
    </source>
</evidence>
<dbReference type="EMBL" id="AZDA01000045">
    <property type="protein sequence ID" value="KRK39235.1"/>
    <property type="molecule type" value="Genomic_DNA"/>
</dbReference>
<evidence type="ECO:0000313" key="2">
    <source>
        <dbReference type="EMBL" id="KRK39235.1"/>
    </source>
</evidence>
<organism evidence="2 3">
    <name type="scientific">Loigolactobacillus bifermentans DSM 20003</name>
    <dbReference type="NCBI Taxonomy" id="1423726"/>
    <lineage>
        <taxon>Bacteria</taxon>
        <taxon>Bacillati</taxon>
        <taxon>Bacillota</taxon>
        <taxon>Bacilli</taxon>
        <taxon>Lactobacillales</taxon>
        <taxon>Lactobacillaceae</taxon>
        <taxon>Loigolactobacillus</taxon>
    </lineage>
</organism>
<feature type="region of interest" description="Disordered" evidence="1">
    <location>
        <begin position="26"/>
        <end position="203"/>
    </location>
</feature>
<feature type="compositionally biased region" description="Acidic residues" evidence="1">
    <location>
        <begin position="194"/>
        <end position="203"/>
    </location>
</feature>
<feature type="compositionally biased region" description="Low complexity" evidence="1">
    <location>
        <begin position="68"/>
        <end position="78"/>
    </location>
</feature>
<feature type="compositionally biased region" description="Polar residues" evidence="1">
    <location>
        <begin position="104"/>
        <end position="118"/>
    </location>
</feature>